<evidence type="ECO:0008006" key="6">
    <source>
        <dbReference type="Google" id="ProtNLM"/>
    </source>
</evidence>
<organism evidence="4 5">
    <name type="scientific">Acidisarcina polymorpha</name>
    <dbReference type="NCBI Taxonomy" id="2211140"/>
    <lineage>
        <taxon>Bacteria</taxon>
        <taxon>Pseudomonadati</taxon>
        <taxon>Acidobacteriota</taxon>
        <taxon>Terriglobia</taxon>
        <taxon>Terriglobales</taxon>
        <taxon>Acidobacteriaceae</taxon>
        <taxon>Acidisarcina</taxon>
    </lineage>
</organism>
<sequence length="164" mass="18901">MTAPALSAAEIIDWNEETSKHWQKLFQVYPEALDYDCDVYQARTVRGLLRHIVAVELRYSERLSGNPLTPYEQVPDASADLLFGLHRQAIERYRKLLADPSMNWEEKLEFTTLSAGTQSATRKKILFHALLHGIRHYAQLATLVRKQGVKPDWPMDFLFSGELK</sequence>
<evidence type="ECO:0000313" key="5">
    <source>
        <dbReference type="Proteomes" id="UP000253606"/>
    </source>
</evidence>
<comment type="similarity">
    <text evidence="1">Belongs to the DinB family.</text>
</comment>
<evidence type="ECO:0000256" key="3">
    <source>
        <dbReference type="PIRSR" id="PIRSR607837-1"/>
    </source>
</evidence>
<proteinExistence type="inferred from homology"/>
<dbReference type="Pfam" id="PF05163">
    <property type="entry name" value="DinB"/>
    <property type="match status" value="1"/>
</dbReference>
<gene>
    <name evidence="4" type="ORF">ACPOL_1625</name>
</gene>
<protein>
    <recommendedName>
        <fullName evidence="6">DinB family protein</fullName>
    </recommendedName>
</protein>
<dbReference type="GO" id="GO:0046872">
    <property type="term" value="F:metal ion binding"/>
    <property type="evidence" value="ECO:0007669"/>
    <property type="project" value="UniProtKB-KW"/>
</dbReference>
<dbReference type="InterPro" id="IPR007837">
    <property type="entry name" value="DinB"/>
</dbReference>
<dbReference type="Proteomes" id="UP000253606">
    <property type="component" value="Chromosome"/>
</dbReference>
<feature type="binding site" evidence="3">
    <location>
        <position position="132"/>
    </location>
    <ligand>
        <name>a divalent metal cation</name>
        <dbReference type="ChEBI" id="CHEBI:60240"/>
    </ligand>
</feature>
<reference evidence="4 5" key="1">
    <citation type="journal article" date="2018" name="Front. Microbiol.">
        <title>Hydrolytic Capabilities as a Key to Environmental Success: Chitinolytic and Cellulolytic Acidobacteria From Acidic Sub-arctic Soils and Boreal Peatlands.</title>
        <authorList>
            <person name="Belova S.E."/>
            <person name="Ravin N.V."/>
            <person name="Pankratov T.A."/>
            <person name="Rakitin A.L."/>
            <person name="Ivanova A.A."/>
            <person name="Beletsky A.V."/>
            <person name="Mardanov A.V."/>
            <person name="Sinninghe Damste J.S."/>
            <person name="Dedysh S.N."/>
        </authorList>
    </citation>
    <scope>NUCLEOTIDE SEQUENCE [LARGE SCALE GENOMIC DNA]</scope>
    <source>
        <strain evidence="4 5">SBC82</strain>
    </source>
</reference>
<accession>A0A2Z5FVV4</accession>
<evidence type="ECO:0000256" key="2">
    <source>
        <dbReference type="ARBA" id="ARBA00022723"/>
    </source>
</evidence>
<dbReference type="OrthoDB" id="119841at2"/>
<evidence type="ECO:0000313" key="4">
    <source>
        <dbReference type="EMBL" id="AXC10971.1"/>
    </source>
</evidence>
<keyword evidence="2 3" id="KW-0479">Metal-binding</keyword>
<dbReference type="AlphaFoldDB" id="A0A2Z5FVV4"/>
<dbReference type="Gene3D" id="1.20.120.450">
    <property type="entry name" value="dinb family like domain"/>
    <property type="match status" value="1"/>
</dbReference>
<keyword evidence="5" id="KW-1185">Reference proteome</keyword>
<dbReference type="RefSeq" id="WP_114206496.1">
    <property type="nucleotide sequence ID" value="NZ_CP030840.1"/>
</dbReference>
<dbReference type="InterPro" id="IPR034660">
    <property type="entry name" value="DinB/YfiT-like"/>
</dbReference>
<evidence type="ECO:0000256" key="1">
    <source>
        <dbReference type="ARBA" id="ARBA00008635"/>
    </source>
</evidence>
<dbReference type="KEGG" id="abas:ACPOL_1625"/>
<name>A0A2Z5FVV4_9BACT</name>
<dbReference type="EMBL" id="CP030840">
    <property type="protein sequence ID" value="AXC10971.1"/>
    <property type="molecule type" value="Genomic_DNA"/>
</dbReference>
<dbReference type="SUPFAM" id="SSF109854">
    <property type="entry name" value="DinB/YfiT-like putative metalloenzymes"/>
    <property type="match status" value="1"/>
</dbReference>
<feature type="binding site" evidence="3">
    <location>
        <position position="136"/>
    </location>
    <ligand>
        <name>a divalent metal cation</name>
        <dbReference type="ChEBI" id="CHEBI:60240"/>
    </ligand>
</feature>
<feature type="binding site" evidence="3">
    <location>
        <position position="51"/>
    </location>
    <ligand>
        <name>a divalent metal cation</name>
        <dbReference type="ChEBI" id="CHEBI:60240"/>
    </ligand>
</feature>